<dbReference type="EMBL" id="AMCI01004997">
    <property type="protein sequence ID" value="EJW96986.1"/>
    <property type="molecule type" value="Genomic_DNA"/>
</dbReference>
<proteinExistence type="predicted"/>
<reference evidence="1" key="1">
    <citation type="journal article" date="2012" name="PLoS ONE">
        <title>Gene sets for utilization of primary and secondary nutrition supplies in the distal gut of endangered iberian lynx.</title>
        <authorList>
            <person name="Alcaide M."/>
            <person name="Messina E."/>
            <person name="Richter M."/>
            <person name="Bargiela R."/>
            <person name="Peplies J."/>
            <person name="Huws S.A."/>
            <person name="Newbold C.J."/>
            <person name="Golyshin P.N."/>
            <person name="Simon M.A."/>
            <person name="Lopez G."/>
            <person name="Yakimov M.M."/>
            <person name="Ferrer M."/>
        </authorList>
    </citation>
    <scope>NUCLEOTIDE SEQUENCE</scope>
</reference>
<gene>
    <name evidence="1" type="ORF">EVA_14905</name>
</gene>
<evidence type="ECO:0000313" key="1">
    <source>
        <dbReference type="EMBL" id="EJW96986.1"/>
    </source>
</evidence>
<accession>J9FPV9</accession>
<dbReference type="AlphaFoldDB" id="J9FPV9"/>
<sequence>MLMVKIFDIMNHIFPIEAVKGPTKILRIRHSFLLTHMNQTYEVT</sequence>
<comment type="caution">
    <text evidence="1">The sequence shown here is derived from an EMBL/GenBank/DDBJ whole genome shotgun (WGS) entry which is preliminary data.</text>
</comment>
<protein>
    <submittedName>
        <fullName evidence="1">Uncharacterized protein</fullName>
    </submittedName>
</protein>
<organism evidence="1">
    <name type="scientific">gut metagenome</name>
    <dbReference type="NCBI Taxonomy" id="749906"/>
    <lineage>
        <taxon>unclassified sequences</taxon>
        <taxon>metagenomes</taxon>
        <taxon>organismal metagenomes</taxon>
    </lineage>
</organism>
<name>J9FPV9_9ZZZZ</name>